<feature type="compositionally biased region" description="Pro residues" evidence="6">
    <location>
        <begin position="76"/>
        <end position="96"/>
    </location>
</feature>
<dbReference type="GO" id="GO:0005581">
    <property type="term" value="C:collagen trimer"/>
    <property type="evidence" value="ECO:0007669"/>
    <property type="project" value="UniProtKB-KW"/>
</dbReference>
<feature type="chain" id="PRO_5025425948" evidence="7">
    <location>
        <begin position="21"/>
        <end position="388"/>
    </location>
</feature>
<feature type="compositionally biased region" description="Gly residues" evidence="6">
    <location>
        <begin position="115"/>
        <end position="129"/>
    </location>
</feature>
<evidence type="ECO:0000259" key="8">
    <source>
        <dbReference type="PROSITE" id="PS50871"/>
    </source>
</evidence>
<evidence type="ECO:0000256" key="5">
    <source>
        <dbReference type="ARBA" id="ARBA00023278"/>
    </source>
</evidence>
<dbReference type="AlphaFoldDB" id="A0A672TIM7"/>
<dbReference type="PANTHER" id="PTHR22923:SF69">
    <property type="entry name" value="COMPLEMENT C1Q-LIKE PROTEIN 2"/>
    <property type="match status" value="1"/>
</dbReference>
<dbReference type="PROSITE" id="PS50871">
    <property type="entry name" value="C1Q"/>
    <property type="match status" value="1"/>
</dbReference>
<proteinExistence type="predicted"/>
<organism evidence="9 10">
    <name type="scientific">Strigops habroptila</name>
    <name type="common">Kakapo</name>
    <dbReference type="NCBI Taxonomy" id="2489341"/>
    <lineage>
        <taxon>Eukaryota</taxon>
        <taxon>Metazoa</taxon>
        <taxon>Chordata</taxon>
        <taxon>Craniata</taxon>
        <taxon>Vertebrata</taxon>
        <taxon>Euteleostomi</taxon>
        <taxon>Archelosauria</taxon>
        <taxon>Archosauria</taxon>
        <taxon>Dinosauria</taxon>
        <taxon>Saurischia</taxon>
        <taxon>Theropoda</taxon>
        <taxon>Coelurosauria</taxon>
        <taxon>Aves</taxon>
        <taxon>Neognathae</taxon>
        <taxon>Neoaves</taxon>
        <taxon>Telluraves</taxon>
        <taxon>Australaves</taxon>
        <taxon>Psittaciformes</taxon>
        <taxon>Psittacidae</taxon>
        <taxon>Strigops</taxon>
    </lineage>
</organism>
<evidence type="ECO:0000256" key="6">
    <source>
        <dbReference type="SAM" id="MobiDB-lite"/>
    </source>
</evidence>
<feature type="domain" description="C1q" evidence="8">
    <location>
        <begin position="139"/>
        <end position="280"/>
    </location>
</feature>
<evidence type="ECO:0000256" key="7">
    <source>
        <dbReference type="SAM" id="SignalP"/>
    </source>
</evidence>
<evidence type="ECO:0000313" key="9">
    <source>
        <dbReference type="Ensembl" id="ENSSHBP00005001977.1"/>
    </source>
</evidence>
<feature type="signal peptide" evidence="7">
    <location>
        <begin position="1"/>
        <end position="20"/>
    </location>
</feature>
<dbReference type="InterPro" id="IPR008983">
    <property type="entry name" value="Tumour_necrosis_fac-like_dom"/>
</dbReference>
<dbReference type="GO" id="GO:0097107">
    <property type="term" value="P:postsynaptic density assembly"/>
    <property type="evidence" value="ECO:0007669"/>
    <property type="project" value="Ensembl"/>
</dbReference>
<evidence type="ECO:0000256" key="3">
    <source>
        <dbReference type="ARBA" id="ARBA00022729"/>
    </source>
</evidence>
<evidence type="ECO:0000313" key="10">
    <source>
        <dbReference type="Proteomes" id="UP000472266"/>
    </source>
</evidence>
<dbReference type="PANTHER" id="PTHR22923">
    <property type="entry name" value="CEREBELLIN-RELATED"/>
    <property type="match status" value="1"/>
</dbReference>
<dbReference type="GO" id="GO:0099645">
    <property type="term" value="P:neurotransmitter receptor localization to postsynaptic specialization membrane"/>
    <property type="evidence" value="ECO:0007669"/>
    <property type="project" value="Ensembl"/>
</dbReference>
<dbReference type="OMA" id="GHYEMMG"/>
<feature type="compositionally biased region" description="Low complexity" evidence="6">
    <location>
        <begin position="105"/>
        <end position="114"/>
    </location>
</feature>
<dbReference type="InParanoid" id="A0A672TIM7"/>
<feature type="region of interest" description="Disordered" evidence="6">
    <location>
        <begin position="56"/>
        <end position="129"/>
    </location>
</feature>
<dbReference type="FunCoup" id="A0A672TIM7">
    <property type="interactions" value="2"/>
</dbReference>
<dbReference type="GO" id="GO:0043083">
    <property type="term" value="C:synaptic cleft"/>
    <property type="evidence" value="ECO:0007669"/>
    <property type="project" value="Ensembl"/>
</dbReference>
<dbReference type="Gene3D" id="2.60.120.40">
    <property type="match status" value="1"/>
</dbReference>
<dbReference type="InterPro" id="IPR001073">
    <property type="entry name" value="C1q_dom"/>
</dbReference>
<reference evidence="9 10" key="1">
    <citation type="submission" date="2019-11" db="EMBL/GenBank/DDBJ databases">
        <title>Strigops habroptila (kakapo) genome, bStrHab1, primary haplotype, v2.</title>
        <authorList>
            <person name="Jarvis E.D."/>
            <person name="Howard J."/>
            <person name="Rhie A."/>
            <person name="Phillippy A."/>
            <person name="Korlach J."/>
            <person name="Digby A."/>
            <person name="Iorns D."/>
            <person name="Eason D."/>
            <person name="Robertson B."/>
            <person name="Raemaekers T."/>
            <person name="Howe K."/>
            <person name="Lewin H."/>
            <person name="Damas J."/>
            <person name="Hastie A."/>
            <person name="Tracey A."/>
            <person name="Chow W."/>
            <person name="Fedrigo O."/>
        </authorList>
    </citation>
    <scope>NUCLEOTIDE SEQUENCE [LARGE SCALE GENOMIC DNA]</scope>
</reference>
<dbReference type="GeneTree" id="ENSGT00940000156913"/>
<keyword evidence="3 7" id="KW-0732">Signal</keyword>
<evidence type="ECO:0000256" key="1">
    <source>
        <dbReference type="ARBA" id="ARBA00004613"/>
    </source>
</evidence>
<dbReference type="GO" id="GO:0150053">
    <property type="term" value="C:cerebellar climbing fiber to Purkinje cell synapse"/>
    <property type="evidence" value="ECO:0007669"/>
    <property type="project" value="Ensembl"/>
</dbReference>
<dbReference type="Proteomes" id="UP000472266">
    <property type="component" value="Chromosome 6"/>
</dbReference>
<protein>
    <submittedName>
        <fullName evidence="9">Complement C1q like 2</fullName>
    </submittedName>
</protein>
<dbReference type="SUPFAM" id="SSF49842">
    <property type="entry name" value="TNF-like"/>
    <property type="match status" value="1"/>
</dbReference>
<reference evidence="9" key="2">
    <citation type="submission" date="2025-08" db="UniProtKB">
        <authorList>
            <consortium name="Ensembl"/>
        </authorList>
    </citation>
    <scope>IDENTIFICATION</scope>
</reference>
<dbReference type="GO" id="GO:0042802">
    <property type="term" value="F:identical protein binding"/>
    <property type="evidence" value="ECO:0007669"/>
    <property type="project" value="Ensembl"/>
</dbReference>
<keyword evidence="2" id="KW-0964">Secreted</keyword>
<dbReference type="FunFam" id="2.60.120.40:FF:000001">
    <property type="entry name" value="Complement C1q B chain"/>
    <property type="match status" value="1"/>
</dbReference>
<reference evidence="9" key="3">
    <citation type="submission" date="2025-09" db="UniProtKB">
        <authorList>
            <consortium name="Ensembl"/>
        </authorList>
    </citation>
    <scope>IDENTIFICATION</scope>
</reference>
<name>A0A672TIM7_STRHB</name>
<dbReference type="Ensembl" id="ENSSHBT00005002436.1">
    <property type="protein sequence ID" value="ENSSHBP00005001977.1"/>
    <property type="gene ID" value="ENSSHBG00005001832.1"/>
</dbReference>
<keyword evidence="4" id="KW-0176">Collagen</keyword>
<gene>
    <name evidence="9" type="primary">C1QL2</name>
</gene>
<evidence type="ECO:0000256" key="2">
    <source>
        <dbReference type="ARBA" id="ARBA00022525"/>
    </source>
</evidence>
<keyword evidence="5" id="KW-0379">Hydroxylation</keyword>
<sequence>MAVALLVAVPLLLLQAPAESGAHYEMMGTCRMICDPYSGGRPPGPGSTAAVEALQDLGANPPPPFVQGPKGEPGRPGKPGPRGPPGEPGPPGPRGPPGERGDAGKPGLPGLALAGAGGGGSGGGAAAGGETAGGLSAAFSGPRIAFYVGLKSPHEGYEVLKFDDVVTNLGNHYDPASGKFTCQVRGIYFFTYHILMRGGDGTSMWADLCKNGQVRASAIAQDADQNYDYASNSVVLHLDSGDEVYVKLDGGKAHGGNNNKLLQLHYQFVCLGLLGFLLPLWKRNRSETKQSSSLLFPISSDPPALSFCQLQYFVCHTRNLASRNSPVIPRGCKRTQSSDCAAHRIQTGHISSSMSINYDDEFSDQLFTKWDWTINGFSSAALFVWGQV</sequence>
<dbReference type="Pfam" id="PF00386">
    <property type="entry name" value="C1q"/>
    <property type="match status" value="1"/>
</dbReference>
<comment type="subcellular location">
    <subcellularLocation>
        <location evidence="1">Secreted</location>
    </subcellularLocation>
</comment>
<dbReference type="PRINTS" id="PR00007">
    <property type="entry name" value="COMPLEMNTC1Q"/>
</dbReference>
<dbReference type="SMART" id="SM00110">
    <property type="entry name" value="C1Q"/>
    <property type="match status" value="1"/>
</dbReference>
<dbReference type="InterPro" id="IPR050822">
    <property type="entry name" value="Cerebellin_Synaptic_Org"/>
</dbReference>
<keyword evidence="10" id="KW-1185">Reference proteome</keyword>
<evidence type="ECO:0000256" key="4">
    <source>
        <dbReference type="ARBA" id="ARBA00023119"/>
    </source>
</evidence>
<dbReference type="GO" id="GO:0090128">
    <property type="term" value="P:regulation of synapse maturation"/>
    <property type="evidence" value="ECO:0007669"/>
    <property type="project" value="Ensembl"/>
</dbReference>
<accession>A0A672TIM7</accession>